<organism evidence="3 4">
    <name type="scientific">Aquipseudomonas alcaligenes</name>
    <name type="common">Pseudomonas alcaligenes</name>
    <dbReference type="NCBI Taxonomy" id="43263"/>
    <lineage>
        <taxon>Bacteria</taxon>
        <taxon>Pseudomonadati</taxon>
        <taxon>Pseudomonadota</taxon>
        <taxon>Gammaproteobacteria</taxon>
        <taxon>Pseudomonadales</taxon>
        <taxon>Pseudomonadaceae</taxon>
        <taxon>Aquipseudomonas</taxon>
    </lineage>
</organism>
<dbReference type="AlphaFoldDB" id="A0A1N6XEU0"/>
<dbReference type="EMBL" id="FTMP01000012">
    <property type="protein sequence ID" value="SIR00856.1"/>
    <property type="molecule type" value="Genomic_DNA"/>
</dbReference>
<feature type="domain" description="NERD" evidence="2">
    <location>
        <begin position="33"/>
        <end position="152"/>
    </location>
</feature>
<gene>
    <name evidence="3" type="ORF">SAMN05878282_112116</name>
</gene>
<evidence type="ECO:0000313" key="3">
    <source>
        <dbReference type="EMBL" id="SIR00856.1"/>
    </source>
</evidence>
<keyword evidence="1" id="KW-0812">Transmembrane</keyword>
<dbReference type="PROSITE" id="PS50965">
    <property type="entry name" value="NERD"/>
    <property type="match status" value="1"/>
</dbReference>
<name>A0A1N6XEU0_AQUAC</name>
<evidence type="ECO:0000256" key="1">
    <source>
        <dbReference type="SAM" id="Phobius"/>
    </source>
</evidence>
<dbReference type="RefSeq" id="WP_076429398.1">
    <property type="nucleotide sequence ID" value="NZ_FTMP01000012.1"/>
</dbReference>
<evidence type="ECO:0000259" key="2">
    <source>
        <dbReference type="PROSITE" id="PS50965"/>
    </source>
</evidence>
<keyword evidence="1" id="KW-0472">Membrane</keyword>
<dbReference type="Proteomes" id="UP000185841">
    <property type="component" value="Unassembled WGS sequence"/>
</dbReference>
<protein>
    <submittedName>
        <fullName evidence="3">Nuclease-related domain-containing protein</fullName>
    </submittedName>
</protein>
<dbReference type="InterPro" id="IPR011528">
    <property type="entry name" value="NERD"/>
</dbReference>
<accession>A0A1N6XEU0</accession>
<evidence type="ECO:0000313" key="4">
    <source>
        <dbReference type="Proteomes" id="UP000185841"/>
    </source>
</evidence>
<sequence length="223" mass="25889">MTDFLWTYTPAVAVMFILGAIAHIRLLEYPKYRGWWGEYKVNFMLRLCLKSEYRVFANALYRGQHEGETTQVDHIVVSRYGVFVLETKSFKGRIVVDPMKPETWLQIVGRRKYEIRNPIYQNHAHARAVSRVLGVHGQKIHNYAVMAGTATFEGPMPERVYGIWQTVRKIQSYRTPVFSRGHVVSICSTLERRRIKGGYWAAQRHVERLRKKAAETTSRPSSG</sequence>
<reference evidence="3 4" key="1">
    <citation type="submission" date="2017-01" db="EMBL/GenBank/DDBJ databases">
        <authorList>
            <person name="Mah S.A."/>
            <person name="Swanson W.J."/>
            <person name="Moy G.W."/>
            <person name="Vacquier V.D."/>
        </authorList>
    </citation>
    <scope>NUCLEOTIDE SEQUENCE [LARGE SCALE GENOMIC DNA]</scope>
    <source>
        <strain evidence="3 4">RU36E</strain>
    </source>
</reference>
<keyword evidence="1" id="KW-1133">Transmembrane helix</keyword>
<feature type="transmembrane region" description="Helical" evidence="1">
    <location>
        <begin position="6"/>
        <end position="27"/>
    </location>
</feature>
<dbReference type="Pfam" id="PF08378">
    <property type="entry name" value="NERD"/>
    <property type="match status" value="1"/>
</dbReference>
<proteinExistence type="predicted"/>